<organism evidence="1 2">
    <name type="scientific">Yoonia vestfoldensis</name>
    <dbReference type="NCBI Taxonomy" id="245188"/>
    <lineage>
        <taxon>Bacteria</taxon>
        <taxon>Pseudomonadati</taxon>
        <taxon>Pseudomonadota</taxon>
        <taxon>Alphaproteobacteria</taxon>
        <taxon>Rhodobacterales</taxon>
        <taxon>Paracoccaceae</taxon>
        <taxon>Yoonia</taxon>
    </lineage>
</organism>
<name>A0A1Y0E6W9_9RHOB</name>
<gene>
    <name evidence="1" type="ORF">LOKVESSMR4R_00005</name>
</gene>
<protein>
    <submittedName>
        <fullName evidence="1">TrbJ_Ti: P-type conjugative transfer protein TrbJ</fullName>
    </submittedName>
</protein>
<evidence type="ECO:0000313" key="2">
    <source>
        <dbReference type="Proteomes" id="UP000195273"/>
    </source>
</evidence>
<reference evidence="1 2" key="1">
    <citation type="submission" date="2017-05" db="EMBL/GenBank/DDBJ databases">
        <title>Genome Sequence of Loktanella vestfoldensis Strain SMR4r Isolated from a Culture of the Diatom Skeletonema marinoi.</title>
        <authorList>
            <person name="Topel M."/>
            <person name="Pinder M.I.M."/>
            <person name="Johansson O.N."/>
            <person name="Kourtchenko O."/>
            <person name="Godhe A."/>
            <person name="Clarke A.K."/>
        </authorList>
    </citation>
    <scope>NUCLEOTIDE SEQUENCE [LARGE SCALE GENOMIC DNA]</scope>
    <source>
        <strain evidence="1 2">SMR4r</strain>
    </source>
</reference>
<keyword evidence="2" id="KW-1185">Reference proteome</keyword>
<sequence length="274" mass="29930">MKLRNVFGVTALMSTVVFGGGTLAGTVAGFGGATEWTQLLNNAQLIELVGMEGKGLAQEAQILSANLEQLRTINETYQTLLYNAQTLPDSFKDQVLENVLETRSVLERAGAVARDGRSLDMFLRSDAITDPLYESGNLDDARLSERYTDWLDSWNGALETGLRQAGFTFESVETDAALIDAIQGRLGSEQGQLQALQASNEIAATMTTQMVDLRSLTATQLQQNSIAWGRVLAEQDDREAARRSTEQALKQTIENVEAERDTGRGVQEILGLRP</sequence>
<accession>A0A1Y0E6W9</accession>
<evidence type="ECO:0000313" key="1">
    <source>
        <dbReference type="EMBL" id="ART99353.1"/>
    </source>
</evidence>
<dbReference type="Proteomes" id="UP000195273">
    <property type="component" value="Chromosome"/>
</dbReference>
<dbReference type="RefSeq" id="WP_162290716.1">
    <property type="nucleotide sequence ID" value="NZ_CP021431.1"/>
</dbReference>
<dbReference type="EMBL" id="CP021431">
    <property type="protein sequence ID" value="ART99353.1"/>
    <property type="molecule type" value="Genomic_DNA"/>
</dbReference>
<dbReference type="KEGG" id="lvs:LOKVESSMR4R_00005"/>
<proteinExistence type="predicted"/>
<dbReference type="AlphaFoldDB" id="A0A1Y0E6W9"/>